<accession>A0A976M9R4</accession>
<dbReference type="AlphaFoldDB" id="A0A976M9R4"/>
<sequence length="192" mass="22393">MSKLSETMDYLLGSCMPKVDSQEDELSDAPKDDNYRKQELKQLVGIFASRAQKYIDCIRISLENNQMLRSFYKLDSKLTTFSIMTNDVVEDIPISSMTAILNYDDVFNRSESPRSEPNYESETSSRGNRYDELLNNEMILRMNLQQKNRFVLIEYESWRGSERLLMLVEEVGNSDPFVTVLRILKMHSNSEQ</sequence>
<name>A0A976M9R4_THEOR</name>
<reference evidence="1" key="1">
    <citation type="submission" date="2022-07" db="EMBL/GenBank/DDBJ databases">
        <title>Evaluation of T. orientalis genome assembly methods using nanopore sequencing and analysis of variation between genomes.</title>
        <authorList>
            <person name="Yam J."/>
            <person name="Micallef M.L."/>
            <person name="Liu M."/>
            <person name="Djordjevic S.P."/>
            <person name="Bogema D.R."/>
            <person name="Jenkins C."/>
        </authorList>
    </citation>
    <scope>NUCLEOTIDE SEQUENCE</scope>
    <source>
        <strain evidence="1">Goon Nure</strain>
    </source>
</reference>
<gene>
    <name evidence="1" type="ORF">MACK_000529</name>
</gene>
<evidence type="ECO:0000313" key="2">
    <source>
        <dbReference type="Proteomes" id="UP000244811"/>
    </source>
</evidence>
<evidence type="ECO:0000313" key="1">
    <source>
        <dbReference type="EMBL" id="UKK00456.1"/>
    </source>
</evidence>
<dbReference type="EMBL" id="CP056069">
    <property type="protein sequence ID" value="UKK00456.1"/>
    <property type="molecule type" value="Genomic_DNA"/>
</dbReference>
<proteinExistence type="predicted"/>
<organism evidence="1 2">
    <name type="scientific">Theileria orientalis</name>
    <dbReference type="NCBI Taxonomy" id="68886"/>
    <lineage>
        <taxon>Eukaryota</taxon>
        <taxon>Sar</taxon>
        <taxon>Alveolata</taxon>
        <taxon>Apicomplexa</taxon>
        <taxon>Aconoidasida</taxon>
        <taxon>Piroplasmida</taxon>
        <taxon>Theileriidae</taxon>
        <taxon>Theileria</taxon>
    </lineage>
</organism>
<protein>
    <submittedName>
        <fullName evidence="1">Uncharacterized protein</fullName>
    </submittedName>
</protein>
<dbReference type="Proteomes" id="UP000244811">
    <property type="component" value="Chromosome 1"/>
</dbReference>